<dbReference type="Pfam" id="PF13639">
    <property type="entry name" value="zf-RING_2"/>
    <property type="match status" value="1"/>
</dbReference>
<dbReference type="InterPro" id="IPR001841">
    <property type="entry name" value="Znf_RING"/>
</dbReference>
<accession>A0ABM1B6T1</accession>
<evidence type="ECO:0000313" key="8">
    <source>
        <dbReference type="RefSeq" id="XP_013775957.1"/>
    </source>
</evidence>
<feature type="compositionally biased region" description="Polar residues" evidence="5">
    <location>
        <begin position="311"/>
        <end position="323"/>
    </location>
</feature>
<proteinExistence type="predicted"/>
<evidence type="ECO:0000256" key="4">
    <source>
        <dbReference type="PROSITE-ProRule" id="PRU00175"/>
    </source>
</evidence>
<organism evidence="7 8">
    <name type="scientific">Limulus polyphemus</name>
    <name type="common">Atlantic horseshoe crab</name>
    <dbReference type="NCBI Taxonomy" id="6850"/>
    <lineage>
        <taxon>Eukaryota</taxon>
        <taxon>Metazoa</taxon>
        <taxon>Ecdysozoa</taxon>
        <taxon>Arthropoda</taxon>
        <taxon>Chelicerata</taxon>
        <taxon>Merostomata</taxon>
        <taxon>Xiphosura</taxon>
        <taxon>Limulidae</taxon>
        <taxon>Limulus</taxon>
    </lineage>
</organism>
<protein>
    <submittedName>
        <fullName evidence="8">E3 ubiquitin-protein ligase RNF115-like isoform X1</fullName>
    </submittedName>
</protein>
<dbReference type="Gene3D" id="3.30.40.10">
    <property type="entry name" value="Zinc/RING finger domain, C3HC4 (zinc finger)"/>
    <property type="match status" value="1"/>
</dbReference>
<keyword evidence="1" id="KW-0479">Metal-binding</keyword>
<feature type="region of interest" description="Disordered" evidence="5">
    <location>
        <begin position="282"/>
        <end position="323"/>
    </location>
</feature>
<keyword evidence="3" id="KW-0862">Zinc</keyword>
<name>A0ABM1B6T1_LIMPO</name>
<sequence length="363" mass="40140">MAEAVEGGSRFFCHKCFDEINPILPDYICPRCQSGFIEELNQTSAPQENEDSEDVDPTAQFTEFWSAGSLLDTLRRLDHELSREETSRDNQQNGSGVENPSSSSLTDSANSHMNGGSQSQQPNWRRVRSQNRQNAQNYHQPLEGIIHQIFSNLTGGTGFFSNGGFPIILNLHGNPGDYAWGRGGLDSIVTQLLNQLEATGPPPLSKEKISKIPIVHIEQDQVDHNLQCSVCMEDFNTGEAVKKLSCQHHYHNDCIIPWLELHATCPICRKILNEEIAQGSCGNESYSSSSSTSSTIHGSSSSQNGEPLIPTSHNSTDNQDSAVNHLNQNQRPSLDYINVDQGSSQHEGQCSSVYDFIEDLDFD</sequence>
<dbReference type="GeneID" id="106460768"/>
<evidence type="ECO:0000256" key="5">
    <source>
        <dbReference type="SAM" id="MobiDB-lite"/>
    </source>
</evidence>
<dbReference type="SUPFAM" id="SSF57850">
    <property type="entry name" value="RING/U-box"/>
    <property type="match status" value="1"/>
</dbReference>
<feature type="compositionally biased region" description="Polar residues" evidence="5">
    <location>
        <begin position="89"/>
        <end position="123"/>
    </location>
</feature>
<evidence type="ECO:0000313" key="7">
    <source>
        <dbReference type="Proteomes" id="UP000694941"/>
    </source>
</evidence>
<dbReference type="PROSITE" id="PS50089">
    <property type="entry name" value="ZF_RING_2"/>
    <property type="match status" value="1"/>
</dbReference>
<reference evidence="8" key="1">
    <citation type="submission" date="2025-08" db="UniProtKB">
        <authorList>
            <consortium name="RefSeq"/>
        </authorList>
    </citation>
    <scope>IDENTIFICATION</scope>
    <source>
        <tissue evidence="8">Muscle</tissue>
    </source>
</reference>
<feature type="domain" description="RING-type" evidence="6">
    <location>
        <begin position="228"/>
        <end position="269"/>
    </location>
</feature>
<dbReference type="PANTHER" id="PTHR15710">
    <property type="entry name" value="E3 UBIQUITIN-PROTEIN LIGASE PRAJA"/>
    <property type="match status" value="1"/>
</dbReference>
<dbReference type="SMART" id="SM00184">
    <property type="entry name" value="RING"/>
    <property type="match status" value="1"/>
</dbReference>
<dbReference type="PANTHER" id="PTHR15710:SF243">
    <property type="entry name" value="E3 UBIQUITIN-PROTEIN LIGASE PRAJA-2 ISOFORM X1"/>
    <property type="match status" value="1"/>
</dbReference>
<keyword evidence="2 4" id="KW-0863">Zinc-finger</keyword>
<feature type="region of interest" description="Disordered" evidence="5">
    <location>
        <begin position="82"/>
        <end position="133"/>
    </location>
</feature>
<evidence type="ECO:0000256" key="3">
    <source>
        <dbReference type="ARBA" id="ARBA00022833"/>
    </source>
</evidence>
<evidence type="ECO:0000259" key="6">
    <source>
        <dbReference type="PROSITE" id="PS50089"/>
    </source>
</evidence>
<dbReference type="RefSeq" id="XP_013775957.1">
    <property type="nucleotide sequence ID" value="XM_013920503.2"/>
</dbReference>
<dbReference type="InterPro" id="IPR013083">
    <property type="entry name" value="Znf_RING/FYVE/PHD"/>
</dbReference>
<feature type="compositionally biased region" description="Low complexity" evidence="5">
    <location>
        <begin position="285"/>
        <end position="302"/>
    </location>
</feature>
<keyword evidence="7" id="KW-1185">Reference proteome</keyword>
<evidence type="ECO:0000256" key="1">
    <source>
        <dbReference type="ARBA" id="ARBA00022723"/>
    </source>
</evidence>
<gene>
    <name evidence="8" type="primary">LOC106460768</name>
</gene>
<evidence type="ECO:0000256" key="2">
    <source>
        <dbReference type="ARBA" id="ARBA00022771"/>
    </source>
</evidence>
<dbReference type="Proteomes" id="UP000694941">
    <property type="component" value="Unplaced"/>
</dbReference>